<dbReference type="EMBL" id="VSSQ01051957">
    <property type="protein sequence ID" value="MPN06071.1"/>
    <property type="molecule type" value="Genomic_DNA"/>
</dbReference>
<organism evidence="1">
    <name type="scientific">bioreactor metagenome</name>
    <dbReference type="NCBI Taxonomy" id="1076179"/>
    <lineage>
        <taxon>unclassified sequences</taxon>
        <taxon>metagenomes</taxon>
        <taxon>ecological metagenomes</taxon>
    </lineage>
</organism>
<dbReference type="AlphaFoldDB" id="A0A645EVL4"/>
<evidence type="ECO:0000313" key="1">
    <source>
        <dbReference type="EMBL" id="MPN06071.1"/>
    </source>
</evidence>
<name>A0A645EVL4_9ZZZZ</name>
<gene>
    <name evidence="1" type="ORF">SDC9_153326</name>
</gene>
<protein>
    <submittedName>
        <fullName evidence="1">Uncharacterized protein</fullName>
    </submittedName>
</protein>
<proteinExistence type="predicted"/>
<sequence>MEFVNSTPIAIIFEGTDAYIAHLHMKSEKLDFICLEANRMGS</sequence>
<accession>A0A645EVL4</accession>
<comment type="caution">
    <text evidence="1">The sequence shown here is derived from an EMBL/GenBank/DDBJ whole genome shotgun (WGS) entry which is preliminary data.</text>
</comment>
<reference evidence="1" key="1">
    <citation type="submission" date="2019-08" db="EMBL/GenBank/DDBJ databases">
        <authorList>
            <person name="Kucharzyk K."/>
            <person name="Murdoch R.W."/>
            <person name="Higgins S."/>
            <person name="Loffler F."/>
        </authorList>
    </citation>
    <scope>NUCLEOTIDE SEQUENCE</scope>
</reference>